<dbReference type="GO" id="GO:0030313">
    <property type="term" value="C:cell envelope"/>
    <property type="evidence" value="ECO:0007669"/>
    <property type="project" value="UniProtKB-SubCell"/>
</dbReference>
<comment type="similarity">
    <text evidence="3">Belongs to the glycosyl hydrolase 33 family.</text>
</comment>
<dbReference type="InterPro" id="IPR042229">
    <property type="entry name" value="Listeria/Bacterioides_rpt_sf"/>
</dbReference>
<evidence type="ECO:0000256" key="1">
    <source>
        <dbReference type="ARBA" id="ARBA00000427"/>
    </source>
</evidence>
<dbReference type="PANTHER" id="PTHR10628:SF30">
    <property type="entry name" value="EXO-ALPHA-SIALIDASE"/>
    <property type="match status" value="1"/>
</dbReference>
<dbReference type="Gene3D" id="2.60.40.4270">
    <property type="entry name" value="Listeria-Bacteroides repeat domain"/>
    <property type="match status" value="3"/>
</dbReference>
<evidence type="ECO:0000256" key="2">
    <source>
        <dbReference type="ARBA" id="ARBA00004196"/>
    </source>
</evidence>
<dbReference type="AlphaFoldDB" id="A0AA87TG14"/>
<proteinExistence type="inferred from homology"/>
<dbReference type="InterPro" id="IPR026856">
    <property type="entry name" value="Sialidase_fam"/>
</dbReference>
<dbReference type="GO" id="GO:0006689">
    <property type="term" value="P:ganglioside catabolic process"/>
    <property type="evidence" value="ECO:0007669"/>
    <property type="project" value="TreeGrafter"/>
</dbReference>
<comment type="caution">
    <text evidence="5">The sequence shown here is derived from an EMBL/GenBank/DDBJ whole genome shotgun (WGS) entry which is preliminary data.</text>
</comment>
<dbReference type="EMBL" id="ATFE01000013">
    <property type="protein sequence ID" value="EPF28216.1"/>
    <property type="molecule type" value="Genomic_DNA"/>
</dbReference>
<dbReference type="NCBIfam" id="TIGR02543">
    <property type="entry name" value="List_Bact_rpt"/>
    <property type="match status" value="3"/>
</dbReference>
<dbReference type="GO" id="GO:0004308">
    <property type="term" value="F:exo-alpha-sialidase activity"/>
    <property type="evidence" value="ECO:0007669"/>
    <property type="project" value="UniProtKB-EC"/>
</dbReference>
<name>A0AA87TG14_TREMD</name>
<comment type="subcellular location">
    <subcellularLocation>
        <location evidence="2">Cell envelope</location>
    </subcellularLocation>
</comment>
<accession>A0AA87TG14</accession>
<evidence type="ECO:0000313" key="5">
    <source>
        <dbReference type="EMBL" id="EPF28216.1"/>
    </source>
</evidence>
<dbReference type="InterPro" id="IPR002860">
    <property type="entry name" value="BNR_rpt"/>
</dbReference>
<comment type="catalytic activity">
    <reaction evidence="1">
        <text>Hydrolysis of alpha-(2-&gt;3)-, alpha-(2-&gt;6)-, alpha-(2-&gt;8)- glycosidic linkages of terminal sialic acid residues in oligosaccharides, glycoproteins, glycolipids, colominic acid and synthetic substrates.</text>
        <dbReference type="EC" id="3.2.1.18"/>
    </reaction>
</comment>
<dbReference type="EC" id="3.2.1.18" evidence="4"/>
<dbReference type="CDD" id="cd15482">
    <property type="entry name" value="Sialidase_non-viral"/>
    <property type="match status" value="1"/>
</dbReference>
<dbReference type="Pfam" id="PF09479">
    <property type="entry name" value="Flg_new"/>
    <property type="match status" value="3"/>
</dbReference>
<dbReference type="InterPro" id="IPR036278">
    <property type="entry name" value="Sialidase_sf"/>
</dbReference>
<dbReference type="Pfam" id="PF02012">
    <property type="entry name" value="BNR"/>
    <property type="match status" value="1"/>
</dbReference>
<dbReference type="GO" id="GO:0009313">
    <property type="term" value="P:oligosaccharide catabolic process"/>
    <property type="evidence" value="ECO:0007669"/>
    <property type="project" value="TreeGrafter"/>
</dbReference>
<dbReference type="Proteomes" id="UP000014634">
    <property type="component" value="Unassembled WGS sequence"/>
</dbReference>
<organism evidence="5 6">
    <name type="scientific">Treponema medium ATCC 700293</name>
    <dbReference type="NCBI Taxonomy" id="1125700"/>
    <lineage>
        <taxon>Bacteria</taxon>
        <taxon>Pseudomonadati</taxon>
        <taxon>Spirochaetota</taxon>
        <taxon>Spirochaetia</taxon>
        <taxon>Spirochaetales</taxon>
        <taxon>Treponemataceae</taxon>
        <taxon>Treponema</taxon>
    </lineage>
</organism>
<reference evidence="5 6" key="1">
    <citation type="submission" date="2013-04" db="EMBL/GenBank/DDBJ databases">
        <title>The Genome Sequence of Treponema medium ATCC 700293.</title>
        <authorList>
            <consortium name="The Broad Institute Genomics Platform"/>
            <person name="Earl A."/>
            <person name="Ward D."/>
            <person name="Feldgarden M."/>
            <person name="Gevers D."/>
            <person name="Leonetti C."/>
            <person name="Blanton J.M."/>
            <person name="Dewhirst F.E."/>
            <person name="Izard J."/>
            <person name="Walker B."/>
            <person name="Young S."/>
            <person name="Zeng Q."/>
            <person name="Gargeya S."/>
            <person name="Fitzgerald M."/>
            <person name="Haas B."/>
            <person name="Abouelleil A."/>
            <person name="Allen A.W."/>
            <person name="Alvarado L."/>
            <person name="Arachchi H.M."/>
            <person name="Berlin A.M."/>
            <person name="Chapman S.B."/>
            <person name="Gainer-Dewar J."/>
            <person name="Goldberg J."/>
            <person name="Griggs A."/>
            <person name="Gujja S."/>
            <person name="Hansen M."/>
            <person name="Howarth C."/>
            <person name="Imamovic A."/>
            <person name="Ireland A."/>
            <person name="Larimer J."/>
            <person name="McCowan C."/>
            <person name="Murphy C."/>
            <person name="Pearson M."/>
            <person name="Poon T.W."/>
            <person name="Priest M."/>
            <person name="Roberts A."/>
            <person name="Saif S."/>
            <person name="Shea T."/>
            <person name="Sisk P."/>
            <person name="Sykes S."/>
            <person name="Wortman J."/>
            <person name="Nusbaum C."/>
            <person name="Birren B."/>
        </authorList>
    </citation>
    <scope>NUCLEOTIDE SEQUENCE [LARGE SCALE GENOMIC DNA]</scope>
    <source>
        <strain evidence="5 6">ATCC 700293</strain>
    </source>
</reference>
<evidence type="ECO:0000256" key="3">
    <source>
        <dbReference type="ARBA" id="ARBA00009348"/>
    </source>
</evidence>
<dbReference type="SUPFAM" id="SSF50939">
    <property type="entry name" value="Sialidases"/>
    <property type="match status" value="1"/>
</dbReference>
<dbReference type="RefSeq" id="WP_016523840.1">
    <property type="nucleotide sequence ID" value="NZ_KE332517.1"/>
</dbReference>
<evidence type="ECO:0000256" key="4">
    <source>
        <dbReference type="ARBA" id="ARBA00012733"/>
    </source>
</evidence>
<sequence>MKRFFSLVLILAGVFIIAGCRNPSLRTYTVTFNTQGIGMVPAAFTVAEGSKLTAAQIPSPTAIPTNKSFDGWFKDTSCTQPWNHAADTVTKDITLYAKWRNALPLTPIEPSTPLYTVTFNTQGIGTAPAMLTVAEESKLTAAQTPAPTAIPLNKSFDGWFKDTSCTQPWNYATDTVTKDITLYAKWRNASPLTPIEPLYTVTFNTRNLTSPLTPITVIKNHTIPATDIPNPTHRTWNFSGWYKDKNCNAQWSTASDTVTADITLYAKWTPKTFSKQDLWESKKTEGSTNYFRIPALAQTKDGTLIAVTDLRYNHTADIGKFGPNGEWGQASHIHRVDVIIKRSTDNGLTWDSSSTKITNAPDNPVQYGYGDAAIVADRESDNVLIICAHGDTRYGHYKAENANTRLKVVRLRSSDGGKTFTPPEEITTSIYGLNGSWGTLFFGSGKIMQSRRIKKDNYYRIYTALLVKKTSKALFGNAVLYSDDFGETWQVLGDTAVSPISNGDEAKVEELPDGRVLLSSRTKNGRLFNIFTYTNEVTASGHWESGQKAQLGTERGTNGEICIIQARKADTKTSVYLALQSIPLSSKPHPKSGEPNIRMDVGIYWRVIEENIGLSALADGTKWKKYQVFTGESGYSTMVIQQDHRIGFLYEKYDHITHSTDMNDVYDIRYESLPISTITNGEYEAAFLTE</sequence>
<dbReference type="PANTHER" id="PTHR10628">
    <property type="entry name" value="SIALIDASE"/>
    <property type="match status" value="1"/>
</dbReference>
<dbReference type="PROSITE" id="PS51257">
    <property type="entry name" value="PROKAR_LIPOPROTEIN"/>
    <property type="match status" value="1"/>
</dbReference>
<evidence type="ECO:0000313" key="6">
    <source>
        <dbReference type="Proteomes" id="UP000014634"/>
    </source>
</evidence>
<gene>
    <name evidence="5" type="ORF">HMPREF9195_01908</name>
</gene>
<dbReference type="InterPro" id="IPR013378">
    <property type="entry name" value="InlB-like_B-rpt"/>
</dbReference>
<protein>
    <recommendedName>
        <fullName evidence="4">exo-alpha-sialidase</fullName>
        <ecNumber evidence="4">3.2.1.18</ecNumber>
    </recommendedName>
</protein>
<dbReference type="GO" id="GO:0016020">
    <property type="term" value="C:membrane"/>
    <property type="evidence" value="ECO:0007669"/>
    <property type="project" value="TreeGrafter"/>
</dbReference>
<dbReference type="GO" id="GO:0005737">
    <property type="term" value="C:cytoplasm"/>
    <property type="evidence" value="ECO:0007669"/>
    <property type="project" value="TreeGrafter"/>
</dbReference>
<dbReference type="Gene3D" id="2.120.10.10">
    <property type="match status" value="1"/>
</dbReference>